<name>B7C7F4_9FIRM</name>
<evidence type="ECO:0000256" key="2">
    <source>
        <dbReference type="ARBA" id="ARBA00022801"/>
    </source>
</evidence>
<dbReference type="Proteomes" id="UP000004315">
    <property type="component" value="Unassembled WGS sequence"/>
</dbReference>
<keyword evidence="1" id="KW-0677">Repeat</keyword>
<evidence type="ECO:0000313" key="6">
    <source>
        <dbReference type="EMBL" id="EEC91262.1"/>
    </source>
</evidence>
<dbReference type="HOGENOM" id="CLU_338528_0_0_9"/>
<keyword evidence="2" id="KW-0378">Hydrolase</keyword>
<dbReference type="SMART" id="SM00047">
    <property type="entry name" value="LYZ2"/>
    <property type="match status" value="1"/>
</dbReference>
<dbReference type="Pfam" id="PF19085">
    <property type="entry name" value="Choline_bind_2"/>
    <property type="match status" value="4"/>
</dbReference>
<dbReference type="PANTHER" id="PTHR33308:SF9">
    <property type="entry name" value="PEPTIDOGLYCAN HYDROLASE FLGJ"/>
    <property type="match status" value="1"/>
</dbReference>
<dbReference type="STRING" id="518637.EUBIFOR_00101"/>
<gene>
    <name evidence="6" type="ORF">EUBIFOR_00101</name>
</gene>
<dbReference type="eggNOG" id="COG4193">
    <property type="taxonomic scope" value="Bacteria"/>
</dbReference>
<sequence>MKRLITCLFTFVVVLGFCTQSIYATSAGTDETNNNSFVGFDENGNLIQYDPEELEEELASSMVSTVMLAEETKDVTYGVVNFRTKASANEITTYTNCTNGEQGYINGYTMSDGAYLGMVNGKVKFKAAGVTGLVDASEVQIVDYANANTISCYKTNGGSLYHYVANLISQYSNYYSKTYVGNKPASLSDNATYYSYDGHYFYADFKTMIQDYKNGVYTNAVNSNAPYYNYFQYLPARTKTSITAAQFDQYTSSQVSSGKLLNAGASLVSNQNKYGVNALMMYSNAVLESGWGQSQIAMDKNNLFGHGAADNNPYYGANGYSSVDDCIQYHAKVFISESYCDPKDYIGRYYGSHLGDKESGINVKYASDPYWGEKIASLCWEVQNGLGINEVNAYSIGMANGSVSYYTNPGSNLLFSSKNVGAYPIVLLAKQDGYYKVQSDATLNSNRTSVTQDNGAYDFDLYYAYISESAVTPLNSVKKESKWVQDENGNWYWYENNSYVTGWKQIQSKYYYFDSNGVMQSNKWIGNYYVGSDGAMLKNQWIDDRYVDSNGLYTPAQWIYNGKWWYRHSDGSYTKNDFEDIDGQTYYFDGNGYMVTGWRQIKSDWYLFNGSGVMVKNSWSGNYYLEKDGKMAKSKWVGAYYVDSNGVWQQDRWIYNGRWWYRYGDGSYPRNKFDVINNNVYYFDNGGYMLTGWQVINGNWYYFDGSGIMAKSRWIGNYYVGNDGIMAKNQWVGDYYVDGNGLWTPSKWMYNGNWWYRYTDGSYPTSKFDIINGATYYFNDAGYMLTGWQVINNNSYYFNGSGAMVKNAWVGNYYLQSDGTMATNTWIGNYYVGSDGCWRG</sequence>
<feature type="repeat" description="Cell wall-binding" evidence="3">
    <location>
        <begin position="575"/>
        <end position="594"/>
    </location>
</feature>
<evidence type="ECO:0000256" key="4">
    <source>
        <dbReference type="SAM" id="SignalP"/>
    </source>
</evidence>
<dbReference type="Pfam" id="PF01473">
    <property type="entry name" value="Choline_bind_1"/>
    <property type="match status" value="3"/>
</dbReference>
<comment type="caution">
    <text evidence="6">The sequence shown here is derived from an EMBL/GenBank/DDBJ whole genome shotgun (WGS) entry which is preliminary data.</text>
</comment>
<evidence type="ECO:0000256" key="1">
    <source>
        <dbReference type="ARBA" id="ARBA00022737"/>
    </source>
</evidence>
<dbReference type="InterPro" id="IPR018337">
    <property type="entry name" value="Cell_wall/Cho-bd_repeat"/>
</dbReference>
<dbReference type="AlphaFoldDB" id="B7C7F4"/>
<dbReference type="InterPro" id="IPR002901">
    <property type="entry name" value="MGlyc_endo_b_GlcNAc-like_dom"/>
</dbReference>
<keyword evidence="7" id="KW-1185">Reference proteome</keyword>
<evidence type="ECO:0000313" key="7">
    <source>
        <dbReference type="Proteomes" id="UP000004315"/>
    </source>
</evidence>
<accession>B7C7F4</accession>
<evidence type="ECO:0000259" key="5">
    <source>
        <dbReference type="SMART" id="SM00047"/>
    </source>
</evidence>
<proteinExistence type="predicted"/>
<feature type="domain" description="Mannosyl-glycoprotein endo-beta-N-acetylglucosamidase-like" evidence="5">
    <location>
        <begin position="241"/>
        <end position="389"/>
    </location>
</feature>
<dbReference type="SUPFAM" id="SSF69360">
    <property type="entry name" value="Cell wall binding repeat"/>
    <property type="match status" value="2"/>
</dbReference>
<feature type="repeat" description="Cell wall-binding" evidence="3">
    <location>
        <begin position="595"/>
        <end position="614"/>
    </location>
</feature>
<dbReference type="eggNOG" id="COG5263">
    <property type="taxonomic scope" value="Bacteria"/>
</dbReference>
<protein>
    <submittedName>
        <fullName evidence="6">Mannosyl-glycoprotein endo-beta-N-acetylglucosaminidase</fullName>
    </submittedName>
</protein>
<dbReference type="PANTHER" id="PTHR33308">
    <property type="entry name" value="PEPTIDOGLYCAN HYDROLASE FLGJ"/>
    <property type="match status" value="1"/>
</dbReference>
<dbReference type="PROSITE" id="PS51170">
    <property type="entry name" value="CW"/>
    <property type="match status" value="5"/>
</dbReference>
<dbReference type="OrthoDB" id="9816557at2"/>
<dbReference type="GO" id="GO:0004040">
    <property type="term" value="F:amidase activity"/>
    <property type="evidence" value="ECO:0007669"/>
    <property type="project" value="InterPro"/>
</dbReference>
<evidence type="ECO:0000256" key="3">
    <source>
        <dbReference type="PROSITE-ProRule" id="PRU00591"/>
    </source>
</evidence>
<dbReference type="Gene3D" id="1.10.530.10">
    <property type="match status" value="1"/>
</dbReference>
<feature type="chain" id="PRO_5002851600" evidence="4">
    <location>
        <begin position="25"/>
        <end position="840"/>
    </location>
</feature>
<feature type="repeat" description="Cell wall-binding" evidence="3">
    <location>
        <begin position="785"/>
        <end position="804"/>
    </location>
</feature>
<dbReference type="Pfam" id="PF01832">
    <property type="entry name" value="Glucosaminidase"/>
    <property type="match status" value="1"/>
</dbReference>
<keyword evidence="4" id="KW-0732">Signal</keyword>
<feature type="repeat" description="Cell wall-binding" evidence="3">
    <location>
        <begin position="500"/>
        <end position="519"/>
    </location>
</feature>
<feature type="repeat" description="Cell wall-binding" evidence="3">
    <location>
        <begin position="690"/>
        <end position="709"/>
    </location>
</feature>
<dbReference type="InterPro" id="IPR051056">
    <property type="entry name" value="Glycosyl_Hydrolase_73"/>
</dbReference>
<organism evidence="6 7">
    <name type="scientific">Holdemanella biformis DSM 3989</name>
    <dbReference type="NCBI Taxonomy" id="518637"/>
    <lineage>
        <taxon>Bacteria</taxon>
        <taxon>Bacillati</taxon>
        <taxon>Bacillota</taxon>
        <taxon>Erysipelotrichia</taxon>
        <taxon>Erysipelotrichales</taxon>
        <taxon>Erysipelotrichaceae</taxon>
        <taxon>Holdemanella</taxon>
    </lineage>
</organism>
<feature type="signal peptide" evidence="4">
    <location>
        <begin position="1"/>
        <end position="24"/>
    </location>
</feature>
<dbReference type="Gene3D" id="2.10.270.10">
    <property type="entry name" value="Cholin Binding"/>
    <property type="match status" value="4"/>
</dbReference>
<dbReference type="RefSeq" id="WP_003863918.1">
    <property type="nucleotide sequence ID" value="NZ_DS996839.1"/>
</dbReference>
<reference evidence="6 7" key="1">
    <citation type="submission" date="2008-11" db="EMBL/GenBank/DDBJ databases">
        <title>Draft genome sequence of Eubacterium biforme (DSM 3989).</title>
        <authorList>
            <person name="Sudarsanam P."/>
            <person name="Ley R."/>
            <person name="Guruge J."/>
            <person name="Turnbaugh P.J."/>
            <person name="Mahowald M."/>
            <person name="Liep D."/>
            <person name="Gordon J."/>
        </authorList>
    </citation>
    <scope>NUCLEOTIDE SEQUENCE [LARGE SCALE GENOMIC DNA]</scope>
    <source>
        <strain evidence="6 7">DSM 3989</strain>
    </source>
</reference>
<dbReference type="EMBL" id="ABYT01000011">
    <property type="protein sequence ID" value="EEC91262.1"/>
    <property type="molecule type" value="Genomic_DNA"/>
</dbReference>